<gene>
    <name evidence="7" type="ORF">C7M84_011012</name>
</gene>
<feature type="compositionally biased region" description="Basic residues" evidence="6">
    <location>
        <begin position="38"/>
        <end position="55"/>
    </location>
</feature>
<evidence type="ECO:0000256" key="3">
    <source>
        <dbReference type="ARBA" id="ARBA00016855"/>
    </source>
</evidence>
<dbReference type="InterPro" id="IPR023262">
    <property type="entry name" value="AROS"/>
</dbReference>
<dbReference type="STRING" id="6689.A0A423T2F8"/>
<feature type="compositionally biased region" description="Polar residues" evidence="6">
    <location>
        <begin position="28"/>
        <end position="37"/>
    </location>
</feature>
<feature type="region of interest" description="Disordered" evidence="6">
    <location>
        <begin position="99"/>
        <end position="138"/>
    </location>
</feature>
<evidence type="ECO:0000256" key="4">
    <source>
        <dbReference type="ARBA" id="ARBA00023242"/>
    </source>
</evidence>
<dbReference type="EMBL" id="QCYY01002398">
    <property type="protein sequence ID" value="ROT70690.1"/>
    <property type="molecule type" value="Genomic_DNA"/>
</dbReference>
<reference evidence="7 8" key="1">
    <citation type="submission" date="2018-04" db="EMBL/GenBank/DDBJ databases">
        <authorList>
            <person name="Zhang X."/>
            <person name="Yuan J."/>
            <person name="Li F."/>
            <person name="Xiang J."/>
        </authorList>
    </citation>
    <scope>NUCLEOTIDE SEQUENCE [LARGE SCALE GENOMIC DNA]</scope>
    <source>
        <tissue evidence="7">Muscle</tissue>
    </source>
</reference>
<protein>
    <recommendedName>
        <fullName evidence="3">Active regulator of SIRT1</fullName>
    </recommendedName>
    <alternativeName>
        <fullName evidence="5">40S ribosomal protein S19-binding protein 1</fullName>
    </alternativeName>
</protein>
<dbReference type="PANTHER" id="PTHR31454:SF2">
    <property type="entry name" value="ACTIVE REGULATOR OF SIRT1"/>
    <property type="match status" value="1"/>
</dbReference>
<comment type="similarity">
    <text evidence="2">Belongs to the AROS family.</text>
</comment>
<dbReference type="OrthoDB" id="6373373at2759"/>
<comment type="caution">
    <text evidence="7">The sequence shown here is derived from an EMBL/GenBank/DDBJ whole genome shotgun (WGS) entry which is preliminary data.</text>
</comment>
<name>A0A423T2F8_PENVA</name>
<dbReference type="AlphaFoldDB" id="A0A423T2F8"/>
<feature type="compositionally biased region" description="Basic and acidic residues" evidence="6">
    <location>
        <begin position="112"/>
        <end position="138"/>
    </location>
</feature>
<dbReference type="PRINTS" id="PR02029">
    <property type="entry name" value="ACTREGSIRT1"/>
</dbReference>
<evidence type="ECO:0000256" key="6">
    <source>
        <dbReference type="SAM" id="MobiDB-lite"/>
    </source>
</evidence>
<dbReference type="GO" id="GO:0005730">
    <property type="term" value="C:nucleolus"/>
    <property type="evidence" value="ECO:0007669"/>
    <property type="project" value="UniProtKB-SubCell"/>
</dbReference>
<dbReference type="Proteomes" id="UP000283509">
    <property type="component" value="Unassembled WGS sequence"/>
</dbReference>
<dbReference type="Pfam" id="PF15684">
    <property type="entry name" value="AROS"/>
    <property type="match status" value="1"/>
</dbReference>
<dbReference type="GO" id="GO:0019899">
    <property type="term" value="F:enzyme binding"/>
    <property type="evidence" value="ECO:0007669"/>
    <property type="project" value="TreeGrafter"/>
</dbReference>
<keyword evidence="4" id="KW-0539">Nucleus</keyword>
<accession>A0A423T2F8</accession>
<proteinExistence type="inferred from homology"/>
<evidence type="ECO:0000313" key="7">
    <source>
        <dbReference type="EMBL" id="ROT70690.1"/>
    </source>
</evidence>
<evidence type="ECO:0000313" key="8">
    <source>
        <dbReference type="Proteomes" id="UP000283509"/>
    </source>
</evidence>
<reference evidence="7 8" key="2">
    <citation type="submission" date="2019-01" db="EMBL/GenBank/DDBJ databases">
        <title>The decoding of complex shrimp genome reveals the adaptation for benthos swimmer, frequently molting mechanism and breeding impact on genome.</title>
        <authorList>
            <person name="Sun Y."/>
            <person name="Gao Y."/>
            <person name="Yu Y."/>
        </authorList>
    </citation>
    <scope>NUCLEOTIDE SEQUENCE [LARGE SCALE GENOMIC DNA]</scope>
    <source>
        <tissue evidence="7">Muscle</tissue>
    </source>
</reference>
<comment type="subcellular location">
    <subcellularLocation>
        <location evidence="1">Nucleus</location>
        <location evidence="1">Nucleolus</location>
    </subcellularLocation>
</comment>
<dbReference type="PANTHER" id="PTHR31454">
    <property type="entry name" value="ACTIVE REGULATOR OF SIRT1"/>
    <property type="match status" value="1"/>
</dbReference>
<sequence>MSWALVNRGLELFDCDLPESSSQHKESGSNTKASSIHTQRHGYKRAAKQKKRAQQKQKEASKELIQKKVACVLEEYKKNVQTDQTADNLKLLKKIDKRRAPEKYTNQVKQQHSKELDRKTVNRDSLPGKKTTEEKSVFTEEDFEKLNEEWLRLY</sequence>
<feature type="region of interest" description="Disordered" evidence="6">
    <location>
        <begin position="18"/>
        <end position="62"/>
    </location>
</feature>
<evidence type="ECO:0000256" key="5">
    <source>
        <dbReference type="ARBA" id="ARBA00032748"/>
    </source>
</evidence>
<evidence type="ECO:0000256" key="1">
    <source>
        <dbReference type="ARBA" id="ARBA00004604"/>
    </source>
</evidence>
<keyword evidence="8" id="KW-1185">Reference proteome</keyword>
<evidence type="ECO:0000256" key="2">
    <source>
        <dbReference type="ARBA" id="ARBA00007318"/>
    </source>
</evidence>
<organism evidence="7 8">
    <name type="scientific">Penaeus vannamei</name>
    <name type="common">Whiteleg shrimp</name>
    <name type="synonym">Litopenaeus vannamei</name>
    <dbReference type="NCBI Taxonomy" id="6689"/>
    <lineage>
        <taxon>Eukaryota</taxon>
        <taxon>Metazoa</taxon>
        <taxon>Ecdysozoa</taxon>
        <taxon>Arthropoda</taxon>
        <taxon>Crustacea</taxon>
        <taxon>Multicrustacea</taxon>
        <taxon>Malacostraca</taxon>
        <taxon>Eumalacostraca</taxon>
        <taxon>Eucarida</taxon>
        <taxon>Decapoda</taxon>
        <taxon>Dendrobranchiata</taxon>
        <taxon>Penaeoidea</taxon>
        <taxon>Penaeidae</taxon>
        <taxon>Penaeus</taxon>
    </lineage>
</organism>